<dbReference type="SMART" id="SM00155">
    <property type="entry name" value="PLDc"/>
    <property type="match status" value="2"/>
</dbReference>
<proteinExistence type="predicted"/>
<dbReference type="KEGG" id="asim:FE240_16985"/>
<feature type="domain" description="PLD phosphodiesterase" evidence="1">
    <location>
        <begin position="333"/>
        <end position="360"/>
    </location>
</feature>
<feature type="domain" description="PLD phosphodiesterase" evidence="1">
    <location>
        <begin position="125"/>
        <end position="152"/>
    </location>
</feature>
<dbReference type="GO" id="GO:0030572">
    <property type="term" value="F:phosphatidyltransferase activity"/>
    <property type="evidence" value="ECO:0007669"/>
    <property type="project" value="UniProtKB-ARBA"/>
</dbReference>
<keyword evidence="3" id="KW-1185">Reference proteome</keyword>
<dbReference type="PANTHER" id="PTHR21248">
    <property type="entry name" value="CARDIOLIPIN SYNTHASE"/>
    <property type="match status" value="1"/>
</dbReference>
<organism evidence="2 3">
    <name type="scientific">Aeromonas simiae</name>
    <dbReference type="NCBI Taxonomy" id="218936"/>
    <lineage>
        <taxon>Bacteria</taxon>
        <taxon>Pseudomonadati</taxon>
        <taxon>Pseudomonadota</taxon>
        <taxon>Gammaproteobacteria</taxon>
        <taxon>Aeromonadales</taxon>
        <taxon>Aeromonadaceae</taxon>
        <taxon>Aeromonas</taxon>
    </lineage>
</organism>
<gene>
    <name evidence="2" type="ORF">FE240_16985</name>
</gene>
<dbReference type="CDD" id="cd09111">
    <property type="entry name" value="PLDc_ymdC_like_1"/>
    <property type="match status" value="1"/>
</dbReference>
<dbReference type="InterPro" id="IPR001736">
    <property type="entry name" value="PLipase_D/transphosphatidylase"/>
</dbReference>
<name>A0A5J6X184_9GAMM</name>
<sequence>MEKRVPRQDDNRMEAVECSLLTEPEAALAWRRALIRQARHAIDAQYYSWAEDDSGSQLLAELLAAARRGVQVRLLVDDMYVVTSGWLALLAGEPNVAVRLFNPFRFRLWRPLALLLEILLRFRRLNHRMHNKLLLIDGRFAIVGGRNMGDSYFDRSASTAFIDLDLLCRGILCRQLEQGFVRFWRSRWSRSLLRLHPELGTMSTDERARRCAALLSLTGQEGEPPAPIWWQGEGRVLFDVPGKGILRPGRVAGWIDRALQQAGPRLVLVSPYLLLPPRFMRRLRRLARRGCEISVLTNSMATTDVPLVQATYEQQRERLRRLGIALHELRPDRGRSLHAKLVLTGSGEILLGSFNLDPRSLFLNTELVVRLRCEPLQEALQQWVAGWQQESWPQHRQAHPPLPCWRRAWRWLAGRLPIQRWL</sequence>
<accession>A0A5J6X184</accession>
<dbReference type="AlphaFoldDB" id="A0A5J6X184"/>
<dbReference type="Pfam" id="PF13091">
    <property type="entry name" value="PLDc_2"/>
    <property type="match status" value="2"/>
</dbReference>
<reference evidence="2 3" key="1">
    <citation type="submission" date="2019-05" db="EMBL/GenBank/DDBJ databases">
        <title>OXA-830, a novel chromosomally encoded expanded-spectrum class D beta-lactamase in Aeromonas simiae.</title>
        <authorList>
            <person name="Zhou W."/>
            <person name="Chen Q."/>
        </authorList>
    </citation>
    <scope>NUCLEOTIDE SEQUENCE [LARGE SCALE GENOMIC DNA]</scope>
    <source>
        <strain evidence="2 3">A6</strain>
    </source>
</reference>
<dbReference type="Proteomes" id="UP000594034">
    <property type="component" value="Chromosome"/>
</dbReference>
<dbReference type="PROSITE" id="PS50035">
    <property type="entry name" value="PLD"/>
    <property type="match status" value="2"/>
</dbReference>
<protein>
    <submittedName>
        <fullName evidence="2">Phospholipase D family protein</fullName>
    </submittedName>
</protein>
<dbReference type="SUPFAM" id="SSF56024">
    <property type="entry name" value="Phospholipase D/nuclease"/>
    <property type="match status" value="2"/>
</dbReference>
<dbReference type="GO" id="GO:0032049">
    <property type="term" value="P:cardiolipin biosynthetic process"/>
    <property type="evidence" value="ECO:0007669"/>
    <property type="project" value="UniProtKB-ARBA"/>
</dbReference>
<evidence type="ECO:0000313" key="3">
    <source>
        <dbReference type="Proteomes" id="UP000594034"/>
    </source>
</evidence>
<evidence type="ECO:0000313" key="2">
    <source>
        <dbReference type="EMBL" id="QFI56221.1"/>
    </source>
</evidence>
<evidence type="ECO:0000259" key="1">
    <source>
        <dbReference type="PROSITE" id="PS50035"/>
    </source>
</evidence>
<dbReference type="InterPro" id="IPR025202">
    <property type="entry name" value="PLD-like_dom"/>
</dbReference>
<dbReference type="Gene3D" id="3.30.870.10">
    <property type="entry name" value="Endonuclease Chain A"/>
    <property type="match status" value="2"/>
</dbReference>
<dbReference type="PANTHER" id="PTHR21248:SF12">
    <property type="entry name" value="CARDIOLIPIN SYNTHASE C"/>
    <property type="match status" value="1"/>
</dbReference>
<dbReference type="EMBL" id="CP040449">
    <property type="protein sequence ID" value="QFI56221.1"/>
    <property type="molecule type" value="Genomic_DNA"/>
</dbReference>